<dbReference type="InterPro" id="IPR014555">
    <property type="entry name" value="RecF-like"/>
</dbReference>
<dbReference type="PANTHER" id="PTHR40396">
    <property type="entry name" value="ATPASE-LIKE PROTEIN"/>
    <property type="match status" value="1"/>
</dbReference>
<evidence type="ECO:0000313" key="2">
    <source>
        <dbReference type="EMBL" id="GES48431.1"/>
    </source>
</evidence>
<protein>
    <submittedName>
        <fullName evidence="2">Chromosome segregation protein SMC</fullName>
    </submittedName>
</protein>
<comment type="caution">
    <text evidence="2">The sequence shown here is derived from an EMBL/GenBank/DDBJ whole genome shotgun (WGS) entry which is preliminary data.</text>
</comment>
<dbReference type="InterPro" id="IPR027417">
    <property type="entry name" value="P-loop_NTPase"/>
</dbReference>
<dbReference type="PANTHER" id="PTHR40396:SF1">
    <property type="entry name" value="ATPASE AAA-TYPE CORE DOMAIN-CONTAINING PROTEIN"/>
    <property type="match status" value="1"/>
</dbReference>
<feature type="domain" description="ATPase AAA-type core" evidence="1">
    <location>
        <begin position="25"/>
        <end position="330"/>
    </location>
</feature>
<dbReference type="RefSeq" id="WP_152092725.1">
    <property type="nucleotide sequence ID" value="NZ_BLAI01000008.1"/>
</dbReference>
<accession>A0ABQ0YYT2</accession>
<gene>
    <name evidence="2" type="ORF">RsS93_10450</name>
</gene>
<keyword evidence="3" id="KW-1185">Reference proteome</keyword>
<evidence type="ECO:0000259" key="1">
    <source>
        <dbReference type="Pfam" id="PF13304"/>
    </source>
</evidence>
<proteinExistence type="predicted"/>
<dbReference type="Gene3D" id="3.40.50.300">
    <property type="entry name" value="P-loop containing nucleotide triphosphate hydrolases"/>
    <property type="match status" value="1"/>
</dbReference>
<dbReference type="SUPFAM" id="SSF52540">
    <property type="entry name" value="P-loop containing nucleoside triphosphate hydrolases"/>
    <property type="match status" value="1"/>
</dbReference>
<dbReference type="Pfam" id="PF13304">
    <property type="entry name" value="AAA_21"/>
    <property type="match status" value="1"/>
</dbReference>
<dbReference type="EMBL" id="BLAJ01000001">
    <property type="protein sequence ID" value="GES48431.1"/>
    <property type="molecule type" value="Genomic_DNA"/>
</dbReference>
<sequence length="392" mass="43807">MRLINQVTLRYYKSIGSCMVDLSDLTVLVGPNGSGKSNFVDSLNFVSDALNSTLDFAIRQRSGLSAVRKRSGGHPTNFAIKLRLTLPSGRNAIYSFQVGAAPDGSHKVQKEHLAISEDGLEVTELKYENGKRIFSTEKLSPDSISEDRLAIQLLSSIHSVREVFDVLSMMHFYNIYPEDFRLPQAHDNGEYLLRTGKNIASVLRNLETHNSYEFNRICEYLKQIVEQLEGISHKNLGPSETIEFLQRVAGQKNAWRFFSSQMSDGTLRSLGILVALFQKTQNANGNIILGIEEPEATIHPAACSVITDAIIEASRQKQIIITTHSPELIDHPSVGIENIRIVKSVDGDTTIRPADKASKEVVRKNLMTPGDLLRKNQLEPEVSKPIQFNFWN</sequence>
<dbReference type="PIRSF" id="PIRSF029347">
    <property type="entry name" value="RecF"/>
    <property type="match status" value="1"/>
</dbReference>
<evidence type="ECO:0000313" key="3">
    <source>
        <dbReference type="Proteomes" id="UP000390335"/>
    </source>
</evidence>
<dbReference type="InterPro" id="IPR003959">
    <property type="entry name" value="ATPase_AAA_core"/>
</dbReference>
<organism evidence="2 3">
    <name type="scientific">Rhizobium dioscoreae</name>
    <dbReference type="NCBI Taxonomy" id="2653122"/>
    <lineage>
        <taxon>Bacteria</taxon>
        <taxon>Pseudomonadati</taxon>
        <taxon>Pseudomonadota</taxon>
        <taxon>Alphaproteobacteria</taxon>
        <taxon>Hyphomicrobiales</taxon>
        <taxon>Rhizobiaceae</taxon>
        <taxon>Rhizobium/Agrobacterium group</taxon>
        <taxon>Rhizobium</taxon>
    </lineage>
</organism>
<name>A0ABQ0YYT2_9HYPH</name>
<dbReference type="Proteomes" id="UP000390335">
    <property type="component" value="Unassembled WGS sequence"/>
</dbReference>
<reference evidence="2 3" key="1">
    <citation type="journal article" date="2020" name="Genome Biol. Evol.">
        <title>Rhizobium dioscoreae sp. nov., a plant growth-promoting bacterium isolated from yam (Dioscorea species).</title>
        <authorList>
            <person name="Ouyabe M."/>
            <person name="Tanaka N."/>
            <person name="Shiwa Y."/>
            <person name="Fujita N."/>
            <person name="Kikuno H."/>
            <person name="Babil P."/>
            <person name="Shiwachi H."/>
        </authorList>
    </citation>
    <scope>NUCLEOTIDE SEQUENCE [LARGE SCALE GENOMIC DNA]</scope>
    <source>
        <strain evidence="2 3">S-93</strain>
    </source>
</reference>